<evidence type="ECO:0000313" key="2">
    <source>
        <dbReference type="EMBL" id="PON60760.1"/>
    </source>
</evidence>
<reference evidence="3" key="1">
    <citation type="submission" date="2016-06" db="EMBL/GenBank/DDBJ databases">
        <title>Parallel loss of symbiosis genes in relatives of nitrogen-fixing non-legume Parasponia.</title>
        <authorList>
            <person name="Van Velzen R."/>
            <person name="Holmer R."/>
            <person name="Bu F."/>
            <person name="Rutten L."/>
            <person name="Van Zeijl A."/>
            <person name="Liu W."/>
            <person name="Santuari L."/>
            <person name="Cao Q."/>
            <person name="Sharma T."/>
            <person name="Shen D."/>
            <person name="Roswanjaya Y."/>
            <person name="Wardhani T."/>
            <person name="Kalhor M.S."/>
            <person name="Jansen J."/>
            <person name="Van den Hoogen J."/>
            <person name="Gungor B."/>
            <person name="Hartog M."/>
            <person name="Hontelez J."/>
            <person name="Verver J."/>
            <person name="Yang W.-C."/>
            <person name="Schijlen E."/>
            <person name="Repin R."/>
            <person name="Schilthuizen M."/>
            <person name="Schranz E."/>
            <person name="Heidstra R."/>
            <person name="Miyata K."/>
            <person name="Fedorova E."/>
            <person name="Kohlen W."/>
            <person name="Bisseling T."/>
            <person name="Smit S."/>
            <person name="Geurts R."/>
        </authorList>
    </citation>
    <scope>NUCLEOTIDE SEQUENCE [LARGE SCALE GENOMIC DNA]</scope>
    <source>
        <strain evidence="3">cv. WU1-14</strain>
    </source>
</reference>
<keyword evidence="3" id="KW-1185">Reference proteome</keyword>
<accession>A0A2P5CI90</accession>
<organism evidence="2 3">
    <name type="scientific">Parasponia andersonii</name>
    <name type="common">Sponia andersonii</name>
    <dbReference type="NCBI Taxonomy" id="3476"/>
    <lineage>
        <taxon>Eukaryota</taxon>
        <taxon>Viridiplantae</taxon>
        <taxon>Streptophyta</taxon>
        <taxon>Embryophyta</taxon>
        <taxon>Tracheophyta</taxon>
        <taxon>Spermatophyta</taxon>
        <taxon>Magnoliopsida</taxon>
        <taxon>eudicotyledons</taxon>
        <taxon>Gunneridae</taxon>
        <taxon>Pentapetalae</taxon>
        <taxon>rosids</taxon>
        <taxon>fabids</taxon>
        <taxon>Rosales</taxon>
        <taxon>Cannabaceae</taxon>
        <taxon>Parasponia</taxon>
    </lineage>
</organism>
<feature type="region of interest" description="Disordered" evidence="1">
    <location>
        <begin position="1"/>
        <end position="20"/>
    </location>
</feature>
<dbReference type="Proteomes" id="UP000237105">
    <property type="component" value="Unassembled WGS sequence"/>
</dbReference>
<proteinExistence type="predicted"/>
<dbReference type="EMBL" id="JXTB01000127">
    <property type="protein sequence ID" value="PON60760.1"/>
    <property type="molecule type" value="Genomic_DNA"/>
</dbReference>
<evidence type="ECO:0000313" key="3">
    <source>
        <dbReference type="Proteomes" id="UP000237105"/>
    </source>
</evidence>
<gene>
    <name evidence="2" type="ORF">PanWU01x14_150570</name>
</gene>
<evidence type="ECO:0000256" key="1">
    <source>
        <dbReference type="SAM" id="MobiDB-lite"/>
    </source>
</evidence>
<name>A0A2P5CI90_PARAD</name>
<dbReference type="AlphaFoldDB" id="A0A2P5CI90"/>
<protein>
    <submittedName>
        <fullName evidence="2">Uncharacterized protein</fullName>
    </submittedName>
</protein>
<comment type="caution">
    <text evidence="2">The sequence shown here is derived from an EMBL/GenBank/DDBJ whole genome shotgun (WGS) entry which is preliminary data.</text>
</comment>
<sequence>MPSLEPSLSSSSRLPSLSFSASKSSSQDLLMSSSDMCITLAPYARSSSFVCDDSPSLSEKEEAIESSSSTSGMALLLLPTHFFIVFFVESQPQIGHHHS</sequence>